<evidence type="ECO:0000313" key="2">
    <source>
        <dbReference type="Proteomes" id="UP000067598"/>
    </source>
</evidence>
<dbReference type="PATRIC" id="fig|47770.28.peg.1667"/>
<gene>
    <name evidence="1" type="ORF">AEL95_01180</name>
</gene>
<sequence>MKKNKKFILTCSLVILAAILIATELWLNRVHQHKMYAQGAIDEYARVQKVPKNTIKKLTVAYDFKSNAWAAFTTVHVDGKPYQIEYWIDCNDVKNRRPEILFSVFHKEGEGWEELNDKAEKNFKYKPLYDYQ</sequence>
<dbReference type="RefSeq" id="WP_060461687.1">
    <property type="nucleotide sequence ID" value="NZ_AP025162.1"/>
</dbReference>
<reference evidence="1 2" key="1">
    <citation type="journal article" date="2016" name="Microbiology (Mosc.)">
        <title>Comparison of Lactobacillus crispatus isolates from Lactobacillus-dominated vaginal microbiomes with isolates from microbiomes containing bacterial vaginosis-associated bacteria.</title>
        <authorList>
            <person name="Abdelmaksoud A.A."/>
            <person name="Koparde V.N."/>
            <person name="Sheth N.U."/>
            <person name="Serrano M.G."/>
            <person name="Glascock A.L."/>
            <person name="Fettweis J.M."/>
            <person name="Strauss Iii J.F."/>
            <person name="Buck G.A."/>
            <person name="Jefferson K.K."/>
        </authorList>
    </citation>
    <scope>NUCLEOTIDE SEQUENCE [LARGE SCALE GENOMIC DNA]</scope>
    <source>
        <strain evidence="1 2">VMC3</strain>
    </source>
</reference>
<evidence type="ECO:0000313" key="1">
    <source>
        <dbReference type="EMBL" id="KWU04716.1"/>
    </source>
</evidence>
<evidence type="ECO:0008006" key="3">
    <source>
        <dbReference type="Google" id="ProtNLM"/>
    </source>
</evidence>
<proteinExistence type="predicted"/>
<dbReference type="EMBL" id="LJGP01000006">
    <property type="protein sequence ID" value="KWU04716.1"/>
    <property type="molecule type" value="Genomic_DNA"/>
</dbReference>
<protein>
    <recommendedName>
        <fullName evidence="3">DUF3139 domain-containing protein</fullName>
    </recommendedName>
</protein>
<organism evidence="1 2">
    <name type="scientific">Lactobacillus crispatus</name>
    <dbReference type="NCBI Taxonomy" id="47770"/>
    <lineage>
        <taxon>Bacteria</taxon>
        <taxon>Bacillati</taxon>
        <taxon>Bacillota</taxon>
        <taxon>Bacilli</taxon>
        <taxon>Lactobacillales</taxon>
        <taxon>Lactobacillaceae</taxon>
        <taxon>Lactobacillus</taxon>
    </lineage>
</organism>
<accession>A0A125P6K4</accession>
<comment type="caution">
    <text evidence="1">The sequence shown here is derived from an EMBL/GenBank/DDBJ whole genome shotgun (WGS) entry which is preliminary data.</text>
</comment>
<name>A0A125P6K4_9LACO</name>
<dbReference type="Proteomes" id="UP000067598">
    <property type="component" value="Unassembled WGS sequence"/>
</dbReference>
<dbReference type="AlphaFoldDB" id="A0A125P6K4"/>